<name>A0A845PWK5_9FLAO</name>
<protein>
    <submittedName>
        <fullName evidence="2">Uncharacterized protein</fullName>
    </submittedName>
</protein>
<accession>A0A845PWK5</accession>
<dbReference type="EMBL" id="JAAABJ010000399">
    <property type="protein sequence ID" value="NAW50698.1"/>
    <property type="molecule type" value="Genomic_DNA"/>
</dbReference>
<keyword evidence="3" id="KW-1185">Reference proteome</keyword>
<proteinExistence type="predicted"/>
<dbReference type="Proteomes" id="UP000553459">
    <property type="component" value="Unassembled WGS sequence"/>
</dbReference>
<feature type="region of interest" description="Disordered" evidence="1">
    <location>
        <begin position="35"/>
        <end position="59"/>
    </location>
</feature>
<comment type="caution">
    <text evidence="2">The sequence shown here is derived from an EMBL/GenBank/DDBJ whole genome shotgun (WGS) entry which is preliminary data.</text>
</comment>
<evidence type="ECO:0000313" key="3">
    <source>
        <dbReference type="Proteomes" id="UP000553459"/>
    </source>
</evidence>
<reference evidence="2 3" key="1">
    <citation type="submission" date="2019-11" db="EMBL/GenBank/DDBJ databases">
        <title>Characterization of Elizabethkingia argenteiflava sp. nov., isolated from inner surface of Soybean Pods.</title>
        <authorList>
            <person name="Mo S."/>
        </authorList>
    </citation>
    <scope>NUCLEOTIDE SEQUENCE [LARGE SCALE GENOMIC DNA]</scope>
    <source>
        <strain evidence="2 3">YB22</strain>
    </source>
</reference>
<evidence type="ECO:0000313" key="2">
    <source>
        <dbReference type="EMBL" id="NAW50698.1"/>
    </source>
</evidence>
<dbReference type="AlphaFoldDB" id="A0A845PWK5"/>
<sequence>MMKKLEKQEYVPPEWDVLLLSMEQGIAAQSAIVEPPKTNNQEVREEWGNDDNVNQQMDW</sequence>
<evidence type="ECO:0000256" key="1">
    <source>
        <dbReference type="SAM" id="MobiDB-lite"/>
    </source>
</evidence>
<gene>
    <name evidence="2" type="ORF">GNY06_04620</name>
</gene>
<organism evidence="2 3">
    <name type="scientific">Elizabethkingia argenteiflava</name>
    <dbReference type="NCBI Taxonomy" id="2681556"/>
    <lineage>
        <taxon>Bacteria</taxon>
        <taxon>Pseudomonadati</taxon>
        <taxon>Bacteroidota</taxon>
        <taxon>Flavobacteriia</taxon>
        <taxon>Flavobacteriales</taxon>
        <taxon>Weeksellaceae</taxon>
        <taxon>Elizabethkingia</taxon>
    </lineage>
</organism>